<evidence type="ECO:0000256" key="2">
    <source>
        <dbReference type="ARBA" id="ARBA00022692"/>
    </source>
</evidence>
<name>A0A434AYJ1_9BACT</name>
<comment type="caution">
    <text evidence="6">The sequence shown here is derived from an EMBL/GenBank/DDBJ whole genome shotgun (WGS) entry which is preliminary data.</text>
</comment>
<reference evidence="6 7" key="1">
    <citation type="submission" date="2018-11" db="EMBL/GenBank/DDBJ databases">
        <title>Parancylomarina longa gen. nov., sp. nov., isolated from sediments of southern Okinawa.</title>
        <authorList>
            <person name="Fu T."/>
        </authorList>
    </citation>
    <scope>NUCLEOTIDE SEQUENCE [LARGE SCALE GENOMIC DNA]</scope>
    <source>
        <strain evidence="6 7">T3-2 S1-C</strain>
    </source>
</reference>
<comment type="subcellular location">
    <subcellularLocation>
        <location evidence="1">Membrane</location>
        <topology evidence="1">Multi-pass membrane protein</topology>
    </subcellularLocation>
</comment>
<dbReference type="Gene3D" id="1.20.1280.290">
    <property type="match status" value="1"/>
</dbReference>
<evidence type="ECO:0000256" key="4">
    <source>
        <dbReference type="ARBA" id="ARBA00023136"/>
    </source>
</evidence>
<dbReference type="RefSeq" id="WP_127342448.1">
    <property type="nucleotide sequence ID" value="NZ_RJJX01000002.1"/>
</dbReference>
<organism evidence="6 7">
    <name type="scientific">Ancylomarina longa</name>
    <dbReference type="NCBI Taxonomy" id="2487017"/>
    <lineage>
        <taxon>Bacteria</taxon>
        <taxon>Pseudomonadati</taxon>
        <taxon>Bacteroidota</taxon>
        <taxon>Bacteroidia</taxon>
        <taxon>Marinilabiliales</taxon>
        <taxon>Marinifilaceae</taxon>
        <taxon>Ancylomarina</taxon>
    </lineage>
</organism>
<feature type="transmembrane region" description="Helical" evidence="5">
    <location>
        <begin position="39"/>
        <end position="59"/>
    </location>
</feature>
<dbReference type="EMBL" id="RJJX01000002">
    <property type="protein sequence ID" value="RUT79626.1"/>
    <property type="molecule type" value="Genomic_DNA"/>
</dbReference>
<dbReference type="InterPro" id="IPR047662">
    <property type="entry name" value="SemiSWEET"/>
</dbReference>
<proteinExistence type="predicted"/>
<dbReference type="InterPro" id="IPR006603">
    <property type="entry name" value="PQ-loop_rpt"/>
</dbReference>
<keyword evidence="2 5" id="KW-0812">Transmembrane</keyword>
<keyword evidence="3 5" id="KW-1133">Transmembrane helix</keyword>
<evidence type="ECO:0008006" key="8">
    <source>
        <dbReference type="Google" id="ProtNLM"/>
    </source>
</evidence>
<feature type="transmembrane region" description="Helical" evidence="5">
    <location>
        <begin position="6"/>
        <end position="27"/>
    </location>
</feature>
<protein>
    <recommendedName>
        <fullName evidence="8">Glutathione synthetase</fullName>
    </recommendedName>
</protein>
<dbReference type="GO" id="GO:0016020">
    <property type="term" value="C:membrane"/>
    <property type="evidence" value="ECO:0007669"/>
    <property type="project" value="UniProtKB-SubCell"/>
</dbReference>
<dbReference type="OrthoDB" id="122062at2"/>
<evidence type="ECO:0000313" key="7">
    <source>
        <dbReference type="Proteomes" id="UP000282985"/>
    </source>
</evidence>
<dbReference type="AlphaFoldDB" id="A0A434AYJ1"/>
<sequence length="87" mass="9573">MGLTSFTSFLGFAAAFCTTISFVPQAIRVIQTKQTKDLSLGMYTIFTIGIILWLIYGIAIQSWPIIVANAITLGLTITILILIVKYK</sequence>
<keyword evidence="7" id="KW-1185">Reference proteome</keyword>
<evidence type="ECO:0000256" key="5">
    <source>
        <dbReference type="SAM" id="Phobius"/>
    </source>
</evidence>
<evidence type="ECO:0000256" key="3">
    <source>
        <dbReference type="ARBA" id="ARBA00022989"/>
    </source>
</evidence>
<dbReference type="GO" id="GO:0051119">
    <property type="term" value="F:sugar transmembrane transporter activity"/>
    <property type="evidence" value="ECO:0007669"/>
    <property type="project" value="InterPro"/>
</dbReference>
<feature type="transmembrane region" description="Helical" evidence="5">
    <location>
        <begin position="65"/>
        <end position="84"/>
    </location>
</feature>
<accession>A0A434AYJ1</accession>
<dbReference type="Pfam" id="PF04193">
    <property type="entry name" value="PQ-loop"/>
    <property type="match status" value="1"/>
</dbReference>
<dbReference type="Proteomes" id="UP000282985">
    <property type="component" value="Unassembled WGS sequence"/>
</dbReference>
<dbReference type="NCBIfam" id="NF037968">
    <property type="entry name" value="SemiSWEET_2"/>
    <property type="match status" value="1"/>
</dbReference>
<evidence type="ECO:0000256" key="1">
    <source>
        <dbReference type="ARBA" id="ARBA00004141"/>
    </source>
</evidence>
<keyword evidence="4 5" id="KW-0472">Membrane</keyword>
<gene>
    <name evidence="6" type="ORF">DLK05_02745</name>
</gene>
<evidence type="ECO:0000313" key="6">
    <source>
        <dbReference type="EMBL" id="RUT79626.1"/>
    </source>
</evidence>